<dbReference type="Pfam" id="PF03171">
    <property type="entry name" value="2OG-FeII_Oxy"/>
    <property type="match status" value="1"/>
</dbReference>
<dbReference type="GO" id="GO:0016491">
    <property type="term" value="F:oxidoreductase activity"/>
    <property type="evidence" value="ECO:0007669"/>
    <property type="project" value="UniProtKB-KW"/>
</dbReference>
<dbReference type="AlphaFoldDB" id="A0A6I9SLI6"/>
<proteinExistence type="inferred from homology"/>
<dbReference type="InterPro" id="IPR044861">
    <property type="entry name" value="IPNS-like_FE2OG_OXY"/>
</dbReference>
<evidence type="ECO:0000313" key="4">
    <source>
        <dbReference type="Proteomes" id="UP000504607"/>
    </source>
</evidence>
<evidence type="ECO:0000256" key="2">
    <source>
        <dbReference type="SAM" id="MobiDB-lite"/>
    </source>
</evidence>
<dbReference type="InParanoid" id="A0A6I9SLI6"/>
<dbReference type="OrthoDB" id="288590at2759"/>
<sequence>MEEGEVVPSSVPSVESSHDGITADGFRSPSNTLTEPVWHIVQWELLWIVSNLSRLMVIFSNPFREDSVFGVFLTRLEFEDVAWAAPVGNLPPDLTGTLRLNSYPPCPEPDKAMGMVAHTDSSLFTILHQSSTTGLQVLRDEDPSSPARWVTAPLLPESLIVLVGDLLHILSNGQLKTAVHRVVVDRIQRRASAAYFSGPPGNVKVLPVEQLVGPGRAPAYRGVTWADYSSG</sequence>
<dbReference type="InterPro" id="IPR050231">
    <property type="entry name" value="Iron_ascorbate_oxido_reductase"/>
</dbReference>
<dbReference type="SUPFAM" id="SSF51197">
    <property type="entry name" value="Clavaminate synthase-like"/>
    <property type="match status" value="1"/>
</dbReference>
<keyword evidence="4" id="KW-1185">Reference proteome</keyword>
<name>A0A6I9SLI6_ELAGV</name>
<dbReference type="Gene3D" id="2.60.120.330">
    <property type="entry name" value="B-lactam Antibiotic, Isopenicillin N Synthase, Chain"/>
    <property type="match status" value="1"/>
</dbReference>
<comment type="similarity">
    <text evidence="1">Belongs to the iron/ascorbate-dependent oxidoreductase family.</text>
</comment>
<keyword evidence="1" id="KW-0560">Oxidoreductase</keyword>
<dbReference type="GO" id="GO:0046872">
    <property type="term" value="F:metal ion binding"/>
    <property type="evidence" value="ECO:0007669"/>
    <property type="project" value="UniProtKB-KW"/>
</dbReference>
<organism evidence="4 5">
    <name type="scientific">Elaeis guineensis var. tenera</name>
    <name type="common">Oil palm</name>
    <dbReference type="NCBI Taxonomy" id="51953"/>
    <lineage>
        <taxon>Eukaryota</taxon>
        <taxon>Viridiplantae</taxon>
        <taxon>Streptophyta</taxon>
        <taxon>Embryophyta</taxon>
        <taxon>Tracheophyta</taxon>
        <taxon>Spermatophyta</taxon>
        <taxon>Magnoliopsida</taxon>
        <taxon>Liliopsida</taxon>
        <taxon>Arecaceae</taxon>
        <taxon>Arecoideae</taxon>
        <taxon>Cocoseae</taxon>
        <taxon>Elaeidinae</taxon>
        <taxon>Elaeis</taxon>
    </lineage>
</organism>
<accession>A0A6I9SLI6</accession>
<keyword evidence="1" id="KW-0479">Metal-binding</keyword>
<feature type="compositionally biased region" description="Low complexity" evidence="2">
    <location>
        <begin position="1"/>
        <end position="15"/>
    </location>
</feature>
<evidence type="ECO:0000259" key="3">
    <source>
        <dbReference type="PROSITE" id="PS51471"/>
    </source>
</evidence>
<protein>
    <submittedName>
        <fullName evidence="5">Gibberellin 3-beta-dioxygenase 2</fullName>
    </submittedName>
</protein>
<reference evidence="5" key="1">
    <citation type="submission" date="2025-08" db="UniProtKB">
        <authorList>
            <consortium name="RefSeq"/>
        </authorList>
    </citation>
    <scope>IDENTIFICATION</scope>
</reference>
<feature type="region of interest" description="Disordered" evidence="2">
    <location>
        <begin position="1"/>
        <end position="27"/>
    </location>
</feature>
<keyword evidence="1" id="KW-0408">Iron</keyword>
<dbReference type="InterPro" id="IPR005123">
    <property type="entry name" value="Oxoglu/Fe-dep_dioxygenase_dom"/>
</dbReference>
<evidence type="ECO:0000313" key="5">
    <source>
        <dbReference type="RefSeq" id="XP_010941808.1"/>
    </source>
</evidence>
<dbReference type="InterPro" id="IPR027443">
    <property type="entry name" value="IPNS-like_sf"/>
</dbReference>
<gene>
    <name evidence="5" type="primary">LOC105059960</name>
</gene>
<dbReference type="Proteomes" id="UP000504607">
    <property type="component" value="Unplaced"/>
</dbReference>
<feature type="domain" description="Fe2OG dioxygenase" evidence="3">
    <location>
        <begin position="93"/>
        <end position="199"/>
    </location>
</feature>
<dbReference type="PROSITE" id="PS51471">
    <property type="entry name" value="FE2OG_OXY"/>
    <property type="match status" value="1"/>
</dbReference>
<dbReference type="PANTHER" id="PTHR47990">
    <property type="entry name" value="2-OXOGLUTARATE (2OG) AND FE(II)-DEPENDENT OXYGENASE SUPERFAMILY PROTEIN-RELATED"/>
    <property type="match status" value="1"/>
</dbReference>
<evidence type="ECO:0000256" key="1">
    <source>
        <dbReference type="RuleBase" id="RU003682"/>
    </source>
</evidence>
<dbReference type="RefSeq" id="XP_010941808.1">
    <property type="nucleotide sequence ID" value="XM_010943506.1"/>
</dbReference>